<feature type="binding site" evidence="3">
    <location>
        <position position="237"/>
    </location>
    <ligand>
        <name>FAD</name>
        <dbReference type="ChEBI" id="CHEBI:57692"/>
    </ligand>
</feature>
<dbReference type="PANTHER" id="PTHR42923">
    <property type="entry name" value="PROTOPORPHYRINOGEN OXIDASE"/>
    <property type="match status" value="1"/>
</dbReference>
<dbReference type="InterPro" id="IPR036188">
    <property type="entry name" value="FAD/NAD-bd_sf"/>
</dbReference>
<evidence type="ECO:0000256" key="3">
    <source>
        <dbReference type="PIRSR" id="PIRSR601613-1"/>
    </source>
</evidence>
<feature type="domain" description="Amine oxidase" evidence="4">
    <location>
        <begin position="13"/>
        <end position="440"/>
    </location>
</feature>
<accession>H6RL62</accession>
<evidence type="ECO:0000256" key="2">
    <source>
        <dbReference type="ARBA" id="ARBA00023002"/>
    </source>
</evidence>
<reference evidence="5 6" key="1">
    <citation type="journal article" date="2012" name="J. Bacteriol.">
        <title>Genome Sequence of Blastococcus saxobsidens DD2, a Stone-Inhabiting Bacterium.</title>
        <authorList>
            <person name="Chouaia B."/>
            <person name="Crotti E."/>
            <person name="Brusetti L."/>
            <person name="Daffonchio D."/>
            <person name="Essoussi I."/>
            <person name="Nouioui I."/>
            <person name="Sbissi I."/>
            <person name="Ghodhbane-Gtari F."/>
            <person name="Gtari M."/>
            <person name="Vacherie B."/>
            <person name="Barbe V."/>
            <person name="Medigue C."/>
            <person name="Gury J."/>
            <person name="Pujic P."/>
            <person name="Normand P."/>
        </authorList>
    </citation>
    <scope>NUCLEOTIDE SEQUENCE [LARGE SCALE GENOMIC DNA]</scope>
    <source>
        <strain evidence="5 6">DD2</strain>
    </source>
</reference>
<comment type="cofactor">
    <cofactor evidence="1">
        <name>FAD</name>
        <dbReference type="ChEBI" id="CHEBI:57692"/>
    </cofactor>
</comment>
<name>H6RL62_BLASD</name>
<evidence type="ECO:0000259" key="4">
    <source>
        <dbReference type="Pfam" id="PF01593"/>
    </source>
</evidence>
<organism evidence="5 6">
    <name type="scientific">Blastococcus saxobsidens (strain DD2)</name>
    <dbReference type="NCBI Taxonomy" id="1146883"/>
    <lineage>
        <taxon>Bacteria</taxon>
        <taxon>Bacillati</taxon>
        <taxon>Actinomycetota</taxon>
        <taxon>Actinomycetes</taxon>
        <taxon>Geodermatophilales</taxon>
        <taxon>Geodermatophilaceae</taxon>
        <taxon>Blastococcus</taxon>
    </lineage>
</organism>
<sequence>MSHPRVVVVGGGLAGLTAALEAGDAGAQVTLLERSPRLGGATHSFRRGALEVDNGQHVFLRCCTAYRGLLRRLGVESDTVLQDRLDVPVVTGSGQTARLRRGALPAPLHLARALAGYRLLSPRDRSHAVRAALALGRLRTDDPDVDAVSFGTWLAAHGQSPAAVERLWELVTVATLNARAADASLALAATVVQRGLLAERGAADLGYATVPLSRLHGEPAARALAALGADVRCGVKVSAVRPDGDGGFTVLAGSRTGDAAFPADAVVLAVPSDAVAGLMPAGALAAPAAPAALGSAPIVNVHVVYDRPVTTSPFLAAVESPVQWVFDRTAAAGLDSGQYLALSVSAADADIGRPTADLLAQYLPAMHALVPGTRTAEVTEAFVTREPAATFRQAPGTLQLRPGPRTRLPGLALAGAWTRTDWPATMEGAVRSGRAAARAALQDARPPALLGAPG</sequence>
<keyword evidence="2" id="KW-0560">Oxidoreductase</keyword>
<dbReference type="AlphaFoldDB" id="H6RL62"/>
<dbReference type="InterPro" id="IPR017830">
    <property type="entry name" value="SQase_HpnE"/>
</dbReference>
<dbReference type="HOGENOM" id="CLU_022687_2_0_11"/>
<proteinExistence type="predicted"/>
<dbReference type="RefSeq" id="WP_014374109.1">
    <property type="nucleotide sequence ID" value="NC_016943.1"/>
</dbReference>
<protein>
    <submittedName>
        <fullName evidence="5">Squalene-associated FAD-dependent desaturase</fullName>
    </submittedName>
</protein>
<evidence type="ECO:0000313" key="6">
    <source>
        <dbReference type="Proteomes" id="UP000007517"/>
    </source>
</evidence>
<dbReference type="KEGG" id="bsd:BLASA_0213"/>
<dbReference type="InterPro" id="IPR002937">
    <property type="entry name" value="Amino_oxidase"/>
</dbReference>
<gene>
    <name evidence="5" type="primary">hopC</name>
    <name evidence="5" type="ordered locus">BLASA_0213</name>
</gene>
<dbReference type="EMBL" id="FO117623">
    <property type="protein sequence ID" value="CCG01192.1"/>
    <property type="molecule type" value="Genomic_DNA"/>
</dbReference>
<dbReference type="InterPro" id="IPR001613">
    <property type="entry name" value="Flavin_amine_oxidase"/>
</dbReference>
<dbReference type="eggNOG" id="COG1232">
    <property type="taxonomic scope" value="Bacteria"/>
</dbReference>
<dbReference type="Gene3D" id="3.50.50.60">
    <property type="entry name" value="FAD/NAD(P)-binding domain"/>
    <property type="match status" value="1"/>
</dbReference>
<dbReference type="PANTHER" id="PTHR42923:SF47">
    <property type="entry name" value="BLR3003 PROTEIN"/>
    <property type="match status" value="1"/>
</dbReference>
<dbReference type="Pfam" id="PF01593">
    <property type="entry name" value="Amino_oxidase"/>
    <property type="match status" value="1"/>
</dbReference>
<dbReference type="InterPro" id="IPR050464">
    <property type="entry name" value="Zeta_carotene_desat/Oxidored"/>
</dbReference>
<dbReference type="SUPFAM" id="SSF51905">
    <property type="entry name" value="FAD/NAD(P)-binding domain"/>
    <property type="match status" value="1"/>
</dbReference>
<evidence type="ECO:0000313" key="5">
    <source>
        <dbReference type="EMBL" id="CCG01192.1"/>
    </source>
</evidence>
<evidence type="ECO:0000256" key="1">
    <source>
        <dbReference type="ARBA" id="ARBA00001974"/>
    </source>
</evidence>
<reference evidence="6" key="2">
    <citation type="submission" date="2012-02" db="EMBL/GenBank/DDBJ databases">
        <title>Complete genome sequence of Blastococcus saxobsidens strain DD2.</title>
        <authorList>
            <person name="Genoscope."/>
        </authorList>
    </citation>
    <scope>NUCLEOTIDE SEQUENCE [LARGE SCALE GENOMIC DNA]</scope>
    <source>
        <strain evidence="6">DD2</strain>
    </source>
</reference>
<dbReference type="PRINTS" id="PR00757">
    <property type="entry name" value="AMINEOXDASEF"/>
</dbReference>
<dbReference type="NCBIfam" id="TIGR03467">
    <property type="entry name" value="HpnE"/>
    <property type="match status" value="1"/>
</dbReference>
<dbReference type="GO" id="GO:0016491">
    <property type="term" value="F:oxidoreductase activity"/>
    <property type="evidence" value="ECO:0007669"/>
    <property type="project" value="UniProtKB-KW"/>
</dbReference>
<dbReference type="STRING" id="1146883.BLASA_0213"/>
<dbReference type="Proteomes" id="UP000007517">
    <property type="component" value="Chromosome"/>
</dbReference>
<keyword evidence="6" id="KW-1185">Reference proteome</keyword>